<dbReference type="PIRSF" id="PIRSF031924">
    <property type="entry name" value="Pi-irrepressible_AP"/>
    <property type="match status" value="1"/>
</dbReference>
<feature type="signal peptide" evidence="4">
    <location>
        <begin position="1"/>
        <end position="23"/>
    </location>
</feature>
<dbReference type="SUPFAM" id="SSF53649">
    <property type="entry name" value="Alkaline phosphatase-like"/>
    <property type="match status" value="1"/>
</dbReference>
<dbReference type="RefSeq" id="WP_377528642.1">
    <property type="nucleotide sequence ID" value="NZ_JBHTLD010000131.1"/>
</dbReference>
<dbReference type="PANTHER" id="PTHR10151">
    <property type="entry name" value="ECTONUCLEOTIDE PYROPHOSPHATASE/PHOSPHODIESTERASE"/>
    <property type="match status" value="1"/>
</dbReference>
<comment type="caution">
    <text evidence="5">The sequence shown here is derived from an EMBL/GenBank/DDBJ whole genome shotgun (WGS) entry which is preliminary data.</text>
</comment>
<dbReference type="Gene3D" id="3.40.720.10">
    <property type="entry name" value="Alkaline Phosphatase, subunit A"/>
    <property type="match status" value="1"/>
</dbReference>
<dbReference type="Gene3D" id="3.30.1360.150">
    <property type="match status" value="1"/>
</dbReference>
<gene>
    <name evidence="5" type="primary">pafA</name>
    <name evidence="5" type="ORF">ACFQ2O_13930</name>
</gene>
<dbReference type="InterPro" id="IPR017850">
    <property type="entry name" value="Alkaline_phosphatase_core_sf"/>
</dbReference>
<dbReference type="NCBIfam" id="NF042991">
    <property type="entry name" value="alk_phos_PafA"/>
    <property type="match status" value="1"/>
</dbReference>
<evidence type="ECO:0000256" key="1">
    <source>
        <dbReference type="ARBA" id="ARBA00022553"/>
    </source>
</evidence>
<dbReference type="EMBL" id="JBHTLD010000131">
    <property type="protein sequence ID" value="MFD1187312.1"/>
    <property type="molecule type" value="Genomic_DNA"/>
</dbReference>
<dbReference type="InterPro" id="IPR002591">
    <property type="entry name" value="Phosphodiest/P_Trfase"/>
</dbReference>
<dbReference type="GO" id="GO:0004035">
    <property type="term" value="F:alkaline phosphatase activity"/>
    <property type="evidence" value="ECO:0007669"/>
    <property type="project" value="UniProtKB-EC"/>
</dbReference>
<evidence type="ECO:0000256" key="3">
    <source>
        <dbReference type="ARBA" id="ARBA00022729"/>
    </source>
</evidence>
<dbReference type="Pfam" id="PF01663">
    <property type="entry name" value="Phosphodiest"/>
    <property type="match status" value="1"/>
</dbReference>
<dbReference type="PANTHER" id="PTHR10151:SF120">
    <property type="entry name" value="BIS(5'-ADENOSYL)-TRIPHOSPHATASE"/>
    <property type="match status" value="1"/>
</dbReference>
<dbReference type="EC" id="3.1.3.1" evidence="5"/>
<keyword evidence="3 4" id="KW-0732">Signal</keyword>
<evidence type="ECO:0000313" key="6">
    <source>
        <dbReference type="Proteomes" id="UP001597094"/>
    </source>
</evidence>
<feature type="chain" id="PRO_5047069365" evidence="4">
    <location>
        <begin position="24"/>
        <end position="547"/>
    </location>
</feature>
<keyword evidence="5" id="KW-0378">Hydrolase</keyword>
<accession>A0ABW3SR56</accession>
<sequence length="547" mass="61993">MHISKLKYTLLLLFTSIALPLAAQKKKQPKLMVGIIVDQMRPDYLYRFYDQFGEGGFKRLLQDGYNCRNTHYNYVPTVTGPGHATVYTGTTPRYHGIVGNTWYDRYKNINVYCTDDSTEQNLGSKPETMGVSPRNMIATTITDELKMTTNKRGKVIAVSLKDRGAALPAGHMADGAYWFHKETGEFISSTFYMKELPAWVQAFNSRKRADFYTQQVWEPLLPADAYHLSLPDDNNYEEIYKGKDRPTFPYDLKQLAPLNSPYYEVLNRSPFGNSLLTDLALEALTNEGLGKDNYTDMLAISLSSTDAAGHTFGPFSKEINDVYLRLDRDLARLLSALDKEVGKGNYTLFLTSDHAASEVPLYLTDNNLPGGTMQHNKLTQEVKQFLEQKLGQGNWIESLRNNQYYLDRDLLRIKNLDLLQVQNMLAEFLREKEGISRVMTAPQLDQQEYSQHLDERLANGFMYKRSGDVRFELEPGWTGEMKTATTHGSGYAYDTHVPLLWYGAGIPKGESFQYHTITDVAPTVSMLLQIKLPNACTGQAITEVLGK</sequence>
<evidence type="ECO:0000256" key="4">
    <source>
        <dbReference type="SAM" id="SignalP"/>
    </source>
</evidence>
<reference evidence="6" key="1">
    <citation type="journal article" date="2019" name="Int. J. Syst. Evol. Microbiol.">
        <title>The Global Catalogue of Microorganisms (GCM) 10K type strain sequencing project: providing services to taxonomists for standard genome sequencing and annotation.</title>
        <authorList>
            <consortium name="The Broad Institute Genomics Platform"/>
            <consortium name="The Broad Institute Genome Sequencing Center for Infectious Disease"/>
            <person name="Wu L."/>
            <person name="Ma J."/>
        </authorList>
    </citation>
    <scope>NUCLEOTIDE SEQUENCE [LARGE SCALE GENOMIC DNA]</scope>
    <source>
        <strain evidence="6">JCM 31319</strain>
    </source>
</reference>
<dbReference type="CDD" id="cd16016">
    <property type="entry name" value="AP-SPAP"/>
    <property type="match status" value="1"/>
</dbReference>
<keyword evidence="2" id="KW-0479">Metal-binding</keyword>
<dbReference type="Proteomes" id="UP001597094">
    <property type="component" value="Unassembled WGS sequence"/>
</dbReference>
<keyword evidence="6" id="KW-1185">Reference proteome</keyword>
<evidence type="ECO:0000256" key="2">
    <source>
        <dbReference type="ARBA" id="ARBA00022723"/>
    </source>
</evidence>
<proteinExistence type="predicted"/>
<keyword evidence="1" id="KW-0597">Phosphoprotein</keyword>
<protein>
    <submittedName>
        <fullName evidence="5">Alkaline phosphatase PafA</fullName>
        <ecNumber evidence="5">3.1.3.1</ecNumber>
    </submittedName>
</protein>
<name>A0ABW3SR56_9BACT</name>
<dbReference type="InterPro" id="IPR026263">
    <property type="entry name" value="Alkaline_phosphatase_prok"/>
</dbReference>
<evidence type="ECO:0000313" key="5">
    <source>
        <dbReference type="EMBL" id="MFD1187312.1"/>
    </source>
</evidence>
<organism evidence="5 6">
    <name type="scientific">Pontibacter rugosus</name>
    <dbReference type="NCBI Taxonomy" id="1745966"/>
    <lineage>
        <taxon>Bacteria</taxon>
        <taxon>Pseudomonadati</taxon>
        <taxon>Bacteroidota</taxon>
        <taxon>Cytophagia</taxon>
        <taxon>Cytophagales</taxon>
        <taxon>Hymenobacteraceae</taxon>
        <taxon>Pontibacter</taxon>
    </lineage>
</organism>